<evidence type="ECO:0000313" key="1">
    <source>
        <dbReference type="EMBL" id="KAG2194796.1"/>
    </source>
</evidence>
<sequence length="252" mass="28739">MTTTQDFPIAFAEQKENSSDTKVYREWLENSSEFPVLPSSSSVNEHNLTSGSWELLQRREVHEDEGQHILIPLEEDNEWSKLNTTFEKSTLYSEVMEMNAAELQPKTYSIQSIWINESTPTPATVADDDNDSDYEDDLGAELIDDQKSQSRRANRLSNRRQIHDLKTVDGYVKGIYAIATAKDGAKTSSTVDRQIKTRSAHGRSDKENALVLCAKYSHNMKRRTFKHVGNKRQSSHKDHCEFSVHSDISVKL</sequence>
<name>A0A8H7UQH0_9FUNG</name>
<accession>A0A8H7UQH0</accession>
<protein>
    <submittedName>
        <fullName evidence="1">Uncharacterized protein</fullName>
    </submittedName>
</protein>
<dbReference type="OrthoDB" id="2250284at2759"/>
<reference evidence="1" key="1">
    <citation type="submission" date="2020-12" db="EMBL/GenBank/DDBJ databases">
        <title>Metabolic potential, ecology and presence of endohyphal bacteria is reflected in genomic diversity of Mucoromycotina.</title>
        <authorList>
            <person name="Muszewska A."/>
            <person name="Okrasinska A."/>
            <person name="Steczkiewicz K."/>
            <person name="Drgas O."/>
            <person name="Orlowska M."/>
            <person name="Perlinska-Lenart U."/>
            <person name="Aleksandrzak-Piekarczyk T."/>
            <person name="Szatraj K."/>
            <person name="Zielenkiewicz U."/>
            <person name="Pilsyk S."/>
            <person name="Malc E."/>
            <person name="Mieczkowski P."/>
            <person name="Kruszewska J.S."/>
            <person name="Biernat P."/>
            <person name="Pawlowska J."/>
        </authorList>
    </citation>
    <scope>NUCLEOTIDE SEQUENCE</scope>
    <source>
        <strain evidence="1">WA0000017839</strain>
    </source>
</reference>
<dbReference type="EMBL" id="JAEPRD010000187">
    <property type="protein sequence ID" value="KAG2194796.1"/>
    <property type="molecule type" value="Genomic_DNA"/>
</dbReference>
<evidence type="ECO:0000313" key="2">
    <source>
        <dbReference type="Proteomes" id="UP000603453"/>
    </source>
</evidence>
<keyword evidence="2" id="KW-1185">Reference proteome</keyword>
<gene>
    <name evidence="1" type="ORF">INT47_004127</name>
</gene>
<proteinExistence type="predicted"/>
<dbReference type="Proteomes" id="UP000603453">
    <property type="component" value="Unassembled WGS sequence"/>
</dbReference>
<organism evidence="1 2">
    <name type="scientific">Mucor saturninus</name>
    <dbReference type="NCBI Taxonomy" id="64648"/>
    <lineage>
        <taxon>Eukaryota</taxon>
        <taxon>Fungi</taxon>
        <taxon>Fungi incertae sedis</taxon>
        <taxon>Mucoromycota</taxon>
        <taxon>Mucoromycotina</taxon>
        <taxon>Mucoromycetes</taxon>
        <taxon>Mucorales</taxon>
        <taxon>Mucorineae</taxon>
        <taxon>Mucoraceae</taxon>
        <taxon>Mucor</taxon>
    </lineage>
</organism>
<comment type="caution">
    <text evidence="1">The sequence shown here is derived from an EMBL/GenBank/DDBJ whole genome shotgun (WGS) entry which is preliminary data.</text>
</comment>
<dbReference type="AlphaFoldDB" id="A0A8H7UQH0"/>